<feature type="chain" id="PRO_5012739772" evidence="2">
    <location>
        <begin position="28"/>
        <end position="232"/>
    </location>
</feature>
<dbReference type="EMBL" id="NCEQ01000006">
    <property type="protein sequence ID" value="OYX57355.1"/>
    <property type="molecule type" value="Genomic_DNA"/>
</dbReference>
<gene>
    <name evidence="3" type="ORF">B7Y86_06520</name>
</gene>
<dbReference type="AlphaFoldDB" id="A0A258HK06"/>
<protein>
    <submittedName>
        <fullName evidence="3">Uncharacterized protein</fullName>
    </submittedName>
</protein>
<feature type="compositionally biased region" description="Polar residues" evidence="1">
    <location>
        <begin position="29"/>
        <end position="49"/>
    </location>
</feature>
<evidence type="ECO:0000256" key="1">
    <source>
        <dbReference type="SAM" id="MobiDB-lite"/>
    </source>
</evidence>
<feature type="region of interest" description="Disordered" evidence="1">
    <location>
        <begin position="29"/>
        <end position="114"/>
    </location>
</feature>
<organism evidence="3 4">
    <name type="scientific">Brevundimonas subvibrioides</name>
    <dbReference type="NCBI Taxonomy" id="74313"/>
    <lineage>
        <taxon>Bacteria</taxon>
        <taxon>Pseudomonadati</taxon>
        <taxon>Pseudomonadota</taxon>
        <taxon>Alphaproteobacteria</taxon>
        <taxon>Caulobacterales</taxon>
        <taxon>Caulobacteraceae</taxon>
        <taxon>Brevundimonas</taxon>
    </lineage>
</organism>
<proteinExistence type="predicted"/>
<comment type="caution">
    <text evidence="3">The sequence shown here is derived from an EMBL/GenBank/DDBJ whole genome shotgun (WGS) entry which is preliminary data.</text>
</comment>
<accession>A0A258HK06</accession>
<evidence type="ECO:0000313" key="3">
    <source>
        <dbReference type="EMBL" id="OYX57355.1"/>
    </source>
</evidence>
<name>A0A258HK06_9CAUL</name>
<feature type="signal peptide" evidence="2">
    <location>
        <begin position="1"/>
        <end position="27"/>
    </location>
</feature>
<evidence type="ECO:0000256" key="2">
    <source>
        <dbReference type="SAM" id="SignalP"/>
    </source>
</evidence>
<reference evidence="3 4" key="1">
    <citation type="submission" date="2017-03" db="EMBL/GenBank/DDBJ databases">
        <title>Lifting the veil on microbial sulfur biogeochemistry in mining wastewaters.</title>
        <authorList>
            <person name="Kantor R.S."/>
            <person name="Colenbrander Nelson T."/>
            <person name="Marshall S."/>
            <person name="Bennett D."/>
            <person name="Apte S."/>
            <person name="Camacho D."/>
            <person name="Thomas B.C."/>
            <person name="Warren L.A."/>
            <person name="Banfield J.F."/>
        </authorList>
    </citation>
    <scope>NUCLEOTIDE SEQUENCE [LARGE SCALE GENOMIC DNA]</scope>
    <source>
        <strain evidence="3">32-68-21</strain>
    </source>
</reference>
<dbReference type="Proteomes" id="UP000216147">
    <property type="component" value="Unassembled WGS sequence"/>
</dbReference>
<evidence type="ECO:0000313" key="4">
    <source>
        <dbReference type="Proteomes" id="UP000216147"/>
    </source>
</evidence>
<keyword evidence="2" id="KW-0732">Signal</keyword>
<sequence>MIERAKTCGTTLALATGALLLANAASAQQGPGSATTRSLNTAPAQSTLTPRPDAQPPLTVAERPQPAPPRPTRPATTPSSDRTLEDLLGSTRDQTPQVAEGPAGVTLAPGETEPEPIPMTLGYYVRGDKDCDQVWPGEGDLAFVTPTAFTIDFGGCEPGQFLQTGPNSWGEAQRCRTERGGDAGAYNVTYEVIGTDVIKRTARLGDDVDSAEDDLWNFCRLEDVPENARFGS</sequence>